<accession>A0A6A5Z9A8</accession>
<protein>
    <submittedName>
        <fullName evidence="2">Uncharacterized protein</fullName>
    </submittedName>
</protein>
<feature type="compositionally biased region" description="Polar residues" evidence="1">
    <location>
        <begin position="157"/>
        <end position="166"/>
    </location>
</feature>
<feature type="compositionally biased region" description="Polar residues" evidence="1">
    <location>
        <begin position="186"/>
        <end position="198"/>
    </location>
</feature>
<name>A0A6A5Z9A8_9PLEO</name>
<proteinExistence type="predicted"/>
<dbReference type="AlphaFoldDB" id="A0A6A5Z9A8"/>
<evidence type="ECO:0000256" key="1">
    <source>
        <dbReference type="SAM" id="MobiDB-lite"/>
    </source>
</evidence>
<feature type="region of interest" description="Disordered" evidence="1">
    <location>
        <begin position="186"/>
        <end position="310"/>
    </location>
</feature>
<feature type="compositionally biased region" description="Basic and acidic residues" evidence="1">
    <location>
        <begin position="271"/>
        <end position="283"/>
    </location>
</feature>
<sequence length="455" mass="49936">MSTFAPPVRRGDFLYSSLLYADIGNGNQHPRASVAELTNLLRPQQVPTAKKRKNVLSAASEPPAQDFSPAKDQVGHFYTAQLVHYGLPQTKDKNTAKVRLLDALNQGKLEVPAWITKLEGELRKEWEAENRKLKKGAKVVGGIRGSGGGSGGRRSSDIPTSSSGAANNITVNVSLNSPFMIDPQTLAQATPTSTSSRKPTAKKRKIEHSPEPTRSTTPKKARPSQPQPISSSKLTKEELSARAKSSPAPRVKKEPSQPSSSRATPKSSQKIKTEPRIKHESGHVDTPGFAPRSSKKIKAEPPDDDQPGPILLSGTYDVTCPAVEERFPHLDCSDLQLSLLKDDDRGVWWASFSWAAWDCLIQMNPGPSYTPLGEPCSLGWRLKDNETGELRFGRNCTGDMTFFNNQSFHGLLYKVPFVGTVEFWGVRVFGIGEVGKGGDDFQWEWDAFVKEAYGR</sequence>
<dbReference type="OrthoDB" id="4121058at2759"/>
<evidence type="ECO:0000313" key="3">
    <source>
        <dbReference type="Proteomes" id="UP000799770"/>
    </source>
</evidence>
<organism evidence="2 3">
    <name type="scientific">Lophiotrema nucula</name>
    <dbReference type="NCBI Taxonomy" id="690887"/>
    <lineage>
        <taxon>Eukaryota</taxon>
        <taxon>Fungi</taxon>
        <taxon>Dikarya</taxon>
        <taxon>Ascomycota</taxon>
        <taxon>Pezizomycotina</taxon>
        <taxon>Dothideomycetes</taxon>
        <taxon>Pleosporomycetidae</taxon>
        <taxon>Pleosporales</taxon>
        <taxon>Lophiotremataceae</taxon>
        <taxon>Lophiotrema</taxon>
    </lineage>
</organism>
<feature type="compositionally biased region" description="Gly residues" evidence="1">
    <location>
        <begin position="142"/>
        <end position="152"/>
    </location>
</feature>
<feature type="compositionally biased region" description="Polar residues" evidence="1">
    <location>
        <begin position="256"/>
        <end position="270"/>
    </location>
</feature>
<feature type="region of interest" description="Disordered" evidence="1">
    <location>
        <begin position="139"/>
        <end position="166"/>
    </location>
</feature>
<evidence type="ECO:0000313" key="2">
    <source>
        <dbReference type="EMBL" id="KAF2114968.1"/>
    </source>
</evidence>
<gene>
    <name evidence="2" type="ORF">BDV96DRAFT_612972</name>
</gene>
<dbReference type="EMBL" id="ML977324">
    <property type="protein sequence ID" value="KAF2114968.1"/>
    <property type="molecule type" value="Genomic_DNA"/>
</dbReference>
<keyword evidence="3" id="KW-1185">Reference proteome</keyword>
<reference evidence="2" key="1">
    <citation type="journal article" date="2020" name="Stud. Mycol.">
        <title>101 Dothideomycetes genomes: a test case for predicting lifestyles and emergence of pathogens.</title>
        <authorList>
            <person name="Haridas S."/>
            <person name="Albert R."/>
            <person name="Binder M."/>
            <person name="Bloem J."/>
            <person name="Labutti K."/>
            <person name="Salamov A."/>
            <person name="Andreopoulos B."/>
            <person name="Baker S."/>
            <person name="Barry K."/>
            <person name="Bills G."/>
            <person name="Bluhm B."/>
            <person name="Cannon C."/>
            <person name="Castanera R."/>
            <person name="Culley D."/>
            <person name="Daum C."/>
            <person name="Ezra D."/>
            <person name="Gonzalez J."/>
            <person name="Henrissat B."/>
            <person name="Kuo A."/>
            <person name="Liang C."/>
            <person name="Lipzen A."/>
            <person name="Lutzoni F."/>
            <person name="Magnuson J."/>
            <person name="Mondo S."/>
            <person name="Nolan M."/>
            <person name="Ohm R."/>
            <person name="Pangilinan J."/>
            <person name="Park H.-J."/>
            <person name="Ramirez L."/>
            <person name="Alfaro M."/>
            <person name="Sun H."/>
            <person name="Tritt A."/>
            <person name="Yoshinaga Y."/>
            <person name="Zwiers L.-H."/>
            <person name="Turgeon B."/>
            <person name="Goodwin S."/>
            <person name="Spatafora J."/>
            <person name="Crous P."/>
            <person name="Grigoriev I."/>
        </authorList>
    </citation>
    <scope>NUCLEOTIDE SEQUENCE</scope>
    <source>
        <strain evidence="2">CBS 627.86</strain>
    </source>
</reference>
<dbReference type="Proteomes" id="UP000799770">
    <property type="component" value="Unassembled WGS sequence"/>
</dbReference>